<dbReference type="AlphaFoldDB" id="A0A1V4SVQ9"/>
<sequence length="100" mass="11490">MDWYCLVFNSGEINGAGSAQYLYEKICEGDFSLVGDIDIIDNLYNELMEKNFNITADKGPGFIVIGCSLEDADFIDNFVSELCKKHKLSYYEPQNMRYQF</sequence>
<name>A0A1V4SVQ9_9CLOT</name>
<dbReference type="OrthoDB" id="1907413at2"/>
<proteinExistence type="predicted"/>
<protein>
    <submittedName>
        <fullName evidence="1">Uncharacterized protein</fullName>
    </submittedName>
</protein>
<accession>A0A1V4SVQ9</accession>
<gene>
    <name evidence="1" type="ORF">CLTHE_18770</name>
</gene>
<reference evidence="1 2" key="1">
    <citation type="submission" date="2016-02" db="EMBL/GenBank/DDBJ databases">
        <title>Genome sequence of Clostridium thermobutyricum DSM 4928.</title>
        <authorList>
            <person name="Poehlein A."/>
            <person name="Daniel R."/>
        </authorList>
    </citation>
    <scope>NUCLEOTIDE SEQUENCE [LARGE SCALE GENOMIC DNA]</scope>
    <source>
        <strain evidence="1 2">DSM 4928</strain>
    </source>
</reference>
<evidence type="ECO:0000313" key="2">
    <source>
        <dbReference type="Proteomes" id="UP000191448"/>
    </source>
</evidence>
<comment type="caution">
    <text evidence="1">The sequence shown here is derived from an EMBL/GenBank/DDBJ whole genome shotgun (WGS) entry which is preliminary data.</text>
</comment>
<organism evidence="1 2">
    <name type="scientific">Clostridium thermobutyricum DSM 4928</name>
    <dbReference type="NCBI Taxonomy" id="1121339"/>
    <lineage>
        <taxon>Bacteria</taxon>
        <taxon>Bacillati</taxon>
        <taxon>Bacillota</taxon>
        <taxon>Clostridia</taxon>
        <taxon>Eubacteriales</taxon>
        <taxon>Clostridiaceae</taxon>
        <taxon>Clostridium</taxon>
    </lineage>
</organism>
<dbReference type="EMBL" id="LTAY01000048">
    <property type="protein sequence ID" value="OPX47314.1"/>
    <property type="molecule type" value="Genomic_DNA"/>
</dbReference>
<dbReference type="RefSeq" id="WP_080023083.1">
    <property type="nucleotide sequence ID" value="NZ_LTAY01000048.1"/>
</dbReference>
<dbReference type="Proteomes" id="UP000191448">
    <property type="component" value="Unassembled WGS sequence"/>
</dbReference>
<evidence type="ECO:0000313" key="1">
    <source>
        <dbReference type="EMBL" id="OPX47314.1"/>
    </source>
</evidence>